<organism evidence="1 2">
    <name type="scientific">Biomphalaria pfeifferi</name>
    <name type="common">Bloodfluke planorb</name>
    <name type="synonym">Freshwater snail</name>
    <dbReference type="NCBI Taxonomy" id="112525"/>
    <lineage>
        <taxon>Eukaryota</taxon>
        <taxon>Metazoa</taxon>
        <taxon>Spiralia</taxon>
        <taxon>Lophotrochozoa</taxon>
        <taxon>Mollusca</taxon>
        <taxon>Gastropoda</taxon>
        <taxon>Heterobranchia</taxon>
        <taxon>Euthyneura</taxon>
        <taxon>Panpulmonata</taxon>
        <taxon>Hygrophila</taxon>
        <taxon>Lymnaeoidea</taxon>
        <taxon>Planorbidae</taxon>
        <taxon>Biomphalaria</taxon>
    </lineage>
</organism>
<sequence>MPGTSSSPSPLLSLLTSLPPKHLQDEASILASSTSDNILLNHMPGGYFIQCPILWSLKQNPVLALDSEATF</sequence>
<dbReference type="EMBL" id="JASAOG010000383">
    <property type="protein sequence ID" value="KAK0039907.1"/>
    <property type="molecule type" value="Genomic_DNA"/>
</dbReference>
<proteinExistence type="predicted"/>
<evidence type="ECO:0000313" key="2">
    <source>
        <dbReference type="Proteomes" id="UP001233172"/>
    </source>
</evidence>
<dbReference type="AlphaFoldDB" id="A0AAD8AQ70"/>
<name>A0AAD8AQ70_BIOPF</name>
<accession>A0AAD8AQ70</accession>
<evidence type="ECO:0000313" key="1">
    <source>
        <dbReference type="EMBL" id="KAK0039907.1"/>
    </source>
</evidence>
<protein>
    <submittedName>
        <fullName evidence="1">Uncharacterized protein</fullName>
    </submittedName>
</protein>
<reference evidence="1" key="1">
    <citation type="journal article" date="2023" name="PLoS Negl. Trop. Dis.">
        <title>A genome sequence for Biomphalaria pfeifferi, the major vector snail for the human-infecting parasite Schistosoma mansoni.</title>
        <authorList>
            <person name="Bu L."/>
            <person name="Lu L."/>
            <person name="Laidemitt M.R."/>
            <person name="Zhang S.M."/>
            <person name="Mutuku M."/>
            <person name="Mkoji G."/>
            <person name="Steinauer M."/>
            <person name="Loker E.S."/>
        </authorList>
    </citation>
    <scope>NUCLEOTIDE SEQUENCE</scope>
    <source>
        <strain evidence="1">KasaAsao</strain>
    </source>
</reference>
<reference evidence="1" key="2">
    <citation type="submission" date="2023-04" db="EMBL/GenBank/DDBJ databases">
        <authorList>
            <person name="Bu L."/>
            <person name="Lu L."/>
            <person name="Laidemitt M.R."/>
            <person name="Zhang S.M."/>
            <person name="Mutuku M."/>
            <person name="Mkoji G."/>
            <person name="Steinauer M."/>
            <person name="Loker E.S."/>
        </authorList>
    </citation>
    <scope>NUCLEOTIDE SEQUENCE</scope>
    <source>
        <strain evidence="1">KasaAsao</strain>
        <tissue evidence="1">Whole Snail</tissue>
    </source>
</reference>
<keyword evidence="2" id="KW-1185">Reference proteome</keyword>
<dbReference type="Proteomes" id="UP001233172">
    <property type="component" value="Unassembled WGS sequence"/>
</dbReference>
<comment type="caution">
    <text evidence="1">The sequence shown here is derived from an EMBL/GenBank/DDBJ whole genome shotgun (WGS) entry which is preliminary data.</text>
</comment>
<gene>
    <name evidence="1" type="ORF">Bpfe_030661</name>
</gene>